<proteinExistence type="predicted"/>
<keyword evidence="2" id="KW-1185">Reference proteome</keyword>
<dbReference type="Proteomes" id="UP001243375">
    <property type="component" value="Unassembled WGS sequence"/>
</dbReference>
<reference evidence="1" key="1">
    <citation type="submission" date="2023-04" db="EMBL/GenBank/DDBJ databases">
        <title>Draft Genome sequencing of Naganishia species isolated from polar environments using Oxford Nanopore Technology.</title>
        <authorList>
            <person name="Leo P."/>
            <person name="Venkateswaran K."/>
        </authorList>
    </citation>
    <scope>NUCLEOTIDE SEQUENCE</scope>
    <source>
        <strain evidence="1">MNA-CCFEE 5425</strain>
    </source>
</reference>
<protein>
    <submittedName>
        <fullName evidence="1">Uncharacterized protein</fullName>
    </submittedName>
</protein>
<gene>
    <name evidence="1" type="ORF">QFC22_000391</name>
</gene>
<comment type="caution">
    <text evidence="1">The sequence shown here is derived from an EMBL/GenBank/DDBJ whole genome shotgun (WGS) entry which is preliminary data.</text>
</comment>
<name>A0ACC2XPZ9_9TREE</name>
<dbReference type="EMBL" id="JASBWU010000001">
    <property type="protein sequence ID" value="KAJ9125430.1"/>
    <property type="molecule type" value="Genomic_DNA"/>
</dbReference>
<evidence type="ECO:0000313" key="2">
    <source>
        <dbReference type="Proteomes" id="UP001243375"/>
    </source>
</evidence>
<evidence type="ECO:0000313" key="1">
    <source>
        <dbReference type="EMBL" id="KAJ9125430.1"/>
    </source>
</evidence>
<sequence length="102" mass="11936">MLDTESLVGLMTVVFVKSDLKSRVTDASITTVKRRDNVVARIEAGDFPYLLEFDQLRKEMKNNSMFRLRAFREAPIHFAPTYKYTPNSKEYDQSQKQRTPAW</sequence>
<accession>A0ACC2XPZ9</accession>
<organism evidence="1 2">
    <name type="scientific">Naganishia vaughanmartiniae</name>
    <dbReference type="NCBI Taxonomy" id="1424756"/>
    <lineage>
        <taxon>Eukaryota</taxon>
        <taxon>Fungi</taxon>
        <taxon>Dikarya</taxon>
        <taxon>Basidiomycota</taxon>
        <taxon>Agaricomycotina</taxon>
        <taxon>Tremellomycetes</taxon>
        <taxon>Filobasidiales</taxon>
        <taxon>Filobasidiaceae</taxon>
        <taxon>Naganishia</taxon>
    </lineage>
</organism>